<dbReference type="EMBL" id="JAKMXF010000188">
    <property type="protein sequence ID" value="KAI6655608.1"/>
    <property type="molecule type" value="Genomic_DNA"/>
</dbReference>
<protein>
    <submittedName>
        <fullName evidence="1">Uncharacterized protein</fullName>
    </submittedName>
</protein>
<gene>
    <name evidence="1" type="ORF">LOD99_2106</name>
</gene>
<name>A0AAV7K340_9METZ</name>
<reference evidence="1 2" key="1">
    <citation type="journal article" date="2023" name="BMC Biol.">
        <title>The compact genome of the sponge Oopsacas minuta (Hexactinellida) is lacking key metazoan core genes.</title>
        <authorList>
            <person name="Santini S."/>
            <person name="Schenkelaars Q."/>
            <person name="Jourda C."/>
            <person name="Duchesne M."/>
            <person name="Belahbib H."/>
            <person name="Rocher C."/>
            <person name="Selva M."/>
            <person name="Riesgo A."/>
            <person name="Vervoort M."/>
            <person name="Leys S.P."/>
            <person name="Kodjabachian L."/>
            <person name="Le Bivic A."/>
            <person name="Borchiellini C."/>
            <person name="Claverie J.M."/>
            <person name="Renard E."/>
        </authorList>
    </citation>
    <scope>NUCLEOTIDE SEQUENCE [LARGE SCALE GENOMIC DNA]</scope>
    <source>
        <strain evidence="1">SPO-2</strain>
    </source>
</reference>
<organism evidence="1 2">
    <name type="scientific">Oopsacas minuta</name>
    <dbReference type="NCBI Taxonomy" id="111878"/>
    <lineage>
        <taxon>Eukaryota</taxon>
        <taxon>Metazoa</taxon>
        <taxon>Porifera</taxon>
        <taxon>Hexactinellida</taxon>
        <taxon>Hexasterophora</taxon>
        <taxon>Lyssacinosida</taxon>
        <taxon>Leucopsacidae</taxon>
        <taxon>Oopsacas</taxon>
    </lineage>
</organism>
<sequence length="150" mass="16910">MNQSPYLSKFPPISDDYEFSILDTVPPGTIVDGIEYNSNFETPTSSIPVILENQIRALESDNLITEKQFPIRRLSSSSSIVSNINPTNSTNFVLYVRMKQVEYTLALSVVVLSTYLAEFNKGKRDLGAQCGIKVVFPKKRVQIPIIYEKE</sequence>
<evidence type="ECO:0000313" key="1">
    <source>
        <dbReference type="EMBL" id="KAI6655608.1"/>
    </source>
</evidence>
<evidence type="ECO:0000313" key="2">
    <source>
        <dbReference type="Proteomes" id="UP001165289"/>
    </source>
</evidence>
<accession>A0AAV7K340</accession>
<dbReference type="AlphaFoldDB" id="A0AAV7K340"/>
<proteinExistence type="predicted"/>
<comment type="caution">
    <text evidence="1">The sequence shown here is derived from an EMBL/GenBank/DDBJ whole genome shotgun (WGS) entry which is preliminary data.</text>
</comment>
<dbReference type="Proteomes" id="UP001165289">
    <property type="component" value="Unassembled WGS sequence"/>
</dbReference>
<keyword evidence="2" id="KW-1185">Reference proteome</keyword>